<dbReference type="InterPro" id="IPR036188">
    <property type="entry name" value="FAD/NAD-bd_sf"/>
</dbReference>
<evidence type="ECO:0000256" key="25">
    <source>
        <dbReference type="RuleBase" id="RU361177"/>
    </source>
</evidence>
<evidence type="ECO:0000256" key="14">
    <source>
        <dbReference type="ARBA" id="ARBA00045722"/>
    </source>
</evidence>
<organism evidence="27 28">
    <name type="scientific">Gongylonema pulchrum</name>
    <dbReference type="NCBI Taxonomy" id="637853"/>
    <lineage>
        <taxon>Eukaryota</taxon>
        <taxon>Metazoa</taxon>
        <taxon>Ecdysozoa</taxon>
        <taxon>Nematoda</taxon>
        <taxon>Chromadorea</taxon>
        <taxon>Rhabditida</taxon>
        <taxon>Spirurina</taxon>
        <taxon>Spiruromorpha</taxon>
        <taxon>Spiruroidea</taxon>
        <taxon>Gongylonematidae</taxon>
        <taxon>Gongylonema</taxon>
    </lineage>
</organism>
<dbReference type="InterPro" id="IPR002257">
    <property type="entry name" value="Flavin_mOase_5"/>
</dbReference>
<evidence type="ECO:0000256" key="4">
    <source>
        <dbReference type="ARBA" id="ARBA00022553"/>
    </source>
</evidence>
<dbReference type="GO" id="GO:0004499">
    <property type="term" value="F:N,N-dimethylaniline monooxygenase activity"/>
    <property type="evidence" value="ECO:0007669"/>
    <property type="project" value="InterPro"/>
</dbReference>
<comment type="catalytic activity">
    <reaction evidence="23">
        <text>N,N-dimethylaniline + NADPH + O2 + H(+) = N,N-dimethylaniline N-oxide + NADP(+) + H2O</text>
        <dbReference type="Rhea" id="RHEA:24468"/>
        <dbReference type="ChEBI" id="CHEBI:15377"/>
        <dbReference type="ChEBI" id="CHEBI:15378"/>
        <dbReference type="ChEBI" id="CHEBI:15379"/>
        <dbReference type="ChEBI" id="CHEBI:16269"/>
        <dbReference type="ChEBI" id="CHEBI:17735"/>
        <dbReference type="ChEBI" id="CHEBI:57783"/>
        <dbReference type="ChEBI" id="CHEBI:58349"/>
        <dbReference type="EC" id="1.14.13.8"/>
    </reaction>
    <physiologicalReaction direction="left-to-right" evidence="23">
        <dbReference type="Rhea" id="RHEA:24469"/>
    </physiologicalReaction>
</comment>
<dbReference type="PRINTS" id="PR01125">
    <property type="entry name" value="FMOXYGENASE5"/>
</dbReference>
<evidence type="ECO:0000256" key="19">
    <source>
        <dbReference type="ARBA" id="ARBA00047977"/>
    </source>
</evidence>
<evidence type="ECO:0000256" key="5">
    <source>
        <dbReference type="ARBA" id="ARBA00022630"/>
    </source>
</evidence>
<keyword evidence="3" id="KW-0488">Methylation</keyword>
<accession>A0A3P7LMQ6</accession>
<evidence type="ECO:0000256" key="24">
    <source>
        <dbReference type="ARBA" id="ARBA00049475"/>
    </source>
</evidence>
<evidence type="ECO:0000256" key="26">
    <source>
        <dbReference type="SAM" id="Phobius"/>
    </source>
</evidence>
<feature type="transmembrane region" description="Helical" evidence="26">
    <location>
        <begin position="402"/>
        <end position="426"/>
    </location>
</feature>
<keyword evidence="13 26" id="KW-0472">Membrane</keyword>
<evidence type="ECO:0000256" key="17">
    <source>
        <dbReference type="ARBA" id="ARBA00047855"/>
    </source>
</evidence>
<evidence type="ECO:0000256" key="18">
    <source>
        <dbReference type="ARBA" id="ARBA00047864"/>
    </source>
</evidence>
<evidence type="ECO:0000256" key="12">
    <source>
        <dbReference type="ARBA" id="ARBA00023098"/>
    </source>
</evidence>
<keyword evidence="8" id="KW-0256">Endoplasmic reticulum</keyword>
<dbReference type="OrthoDB" id="66881at2759"/>
<dbReference type="InterPro" id="IPR050346">
    <property type="entry name" value="FMO-like"/>
</dbReference>
<evidence type="ECO:0000256" key="6">
    <source>
        <dbReference type="ARBA" id="ARBA00022692"/>
    </source>
</evidence>
<dbReference type="Gene3D" id="3.50.50.60">
    <property type="entry name" value="FAD/NAD(P)-binding domain"/>
    <property type="match status" value="2"/>
</dbReference>
<protein>
    <recommendedName>
        <fullName evidence="25">Flavin-containing monooxygenase</fullName>
        <ecNumber evidence="25">1.-.-.-</ecNumber>
    </recommendedName>
</protein>
<evidence type="ECO:0000256" key="15">
    <source>
        <dbReference type="ARBA" id="ARBA00047426"/>
    </source>
</evidence>
<name>A0A3P7LMQ6_9BILA</name>
<keyword evidence="8" id="KW-0492">Microsome</keyword>
<comment type="catalytic activity">
    <reaction evidence="15">
        <text>hexan-3-one + NADPH + O2 + H(+) = propyl propanoate + NADP(+) + H2O</text>
        <dbReference type="Rhea" id="RHEA:54848"/>
        <dbReference type="ChEBI" id="CHEBI:15377"/>
        <dbReference type="ChEBI" id="CHEBI:15378"/>
        <dbReference type="ChEBI" id="CHEBI:15379"/>
        <dbReference type="ChEBI" id="CHEBI:57783"/>
        <dbReference type="ChEBI" id="CHEBI:58349"/>
        <dbReference type="ChEBI" id="CHEBI:89828"/>
        <dbReference type="ChEBI" id="CHEBI:89891"/>
    </reaction>
    <physiologicalReaction direction="left-to-right" evidence="15">
        <dbReference type="Rhea" id="RHEA:54849"/>
    </physiologicalReaction>
</comment>
<evidence type="ECO:0000256" key="23">
    <source>
        <dbReference type="ARBA" id="ARBA00049443"/>
    </source>
</evidence>
<dbReference type="PANTHER" id="PTHR23023">
    <property type="entry name" value="DIMETHYLANILINE MONOOXYGENASE"/>
    <property type="match status" value="1"/>
</dbReference>
<dbReference type="Pfam" id="PF00743">
    <property type="entry name" value="FMO-like"/>
    <property type="match status" value="2"/>
</dbReference>
<dbReference type="Proteomes" id="UP000271098">
    <property type="component" value="Unassembled WGS sequence"/>
</dbReference>
<comment type="catalytic activity">
    <reaction evidence="21">
        <text>(2E)-geranial + NADPH + O2 + H(+) = (1E)-2,6-dimethylhepta-1,5-dien-1-yl formate + NADP(+) + H2O</text>
        <dbReference type="Rhea" id="RHEA:54860"/>
        <dbReference type="ChEBI" id="CHEBI:15377"/>
        <dbReference type="ChEBI" id="CHEBI:15378"/>
        <dbReference type="ChEBI" id="CHEBI:15379"/>
        <dbReference type="ChEBI" id="CHEBI:16980"/>
        <dbReference type="ChEBI" id="CHEBI:57783"/>
        <dbReference type="ChEBI" id="CHEBI:58349"/>
        <dbReference type="ChEBI" id="CHEBI:138375"/>
    </reaction>
    <physiologicalReaction direction="left-to-right" evidence="21">
        <dbReference type="Rhea" id="RHEA:54861"/>
    </physiologicalReaction>
</comment>
<keyword evidence="7 25" id="KW-0274">FAD</keyword>
<proteinExistence type="inferred from homology"/>
<evidence type="ECO:0000256" key="13">
    <source>
        <dbReference type="ARBA" id="ARBA00023136"/>
    </source>
</evidence>
<keyword evidence="28" id="KW-1185">Reference proteome</keyword>
<keyword evidence="5 25" id="KW-0285">Flavoprotein</keyword>
<keyword evidence="4" id="KW-0597">Phosphoprotein</keyword>
<evidence type="ECO:0000313" key="27">
    <source>
        <dbReference type="EMBL" id="VDN18054.1"/>
    </source>
</evidence>
<keyword evidence="6 26" id="KW-0812">Transmembrane</keyword>
<comment type="subcellular location">
    <subcellularLocation>
        <location evidence="1">Microsome membrane</location>
    </subcellularLocation>
</comment>
<gene>
    <name evidence="27" type="ORF">GPUH_LOCUS10891</name>
</gene>
<comment type="catalytic activity">
    <reaction evidence="24">
        <text>octan-3-one + NADPH + O2 + H(+) = pentyl propanoate + NADP(+) + H2O</text>
        <dbReference type="Rhea" id="RHEA:54840"/>
        <dbReference type="ChEBI" id="CHEBI:15377"/>
        <dbReference type="ChEBI" id="CHEBI:15378"/>
        <dbReference type="ChEBI" id="CHEBI:15379"/>
        <dbReference type="ChEBI" id="CHEBI:57783"/>
        <dbReference type="ChEBI" id="CHEBI:58349"/>
        <dbReference type="ChEBI" id="CHEBI:80946"/>
        <dbReference type="ChEBI" id="CHEBI:87373"/>
    </reaction>
    <physiologicalReaction direction="left-to-right" evidence="24">
        <dbReference type="Rhea" id="RHEA:54841"/>
    </physiologicalReaction>
</comment>
<keyword evidence="12" id="KW-0443">Lipid metabolism</keyword>
<evidence type="ECO:0000256" key="9">
    <source>
        <dbReference type="ARBA" id="ARBA00022857"/>
    </source>
</evidence>
<evidence type="ECO:0000313" key="28">
    <source>
        <dbReference type="Proteomes" id="UP000271098"/>
    </source>
</evidence>
<dbReference type="InterPro" id="IPR020946">
    <property type="entry name" value="Flavin_mOase-like"/>
</dbReference>
<evidence type="ECO:0000256" key="8">
    <source>
        <dbReference type="ARBA" id="ARBA00022848"/>
    </source>
</evidence>
<comment type="catalytic activity">
    <reaction evidence="16">
        <text>heptan-2-one + NADPH + O2 + H(+) = pentyl acetate + NADP(+) + H2O</text>
        <dbReference type="Rhea" id="RHEA:54836"/>
        <dbReference type="ChEBI" id="CHEBI:5672"/>
        <dbReference type="ChEBI" id="CHEBI:15377"/>
        <dbReference type="ChEBI" id="CHEBI:15378"/>
        <dbReference type="ChEBI" id="CHEBI:15379"/>
        <dbReference type="ChEBI" id="CHEBI:57783"/>
        <dbReference type="ChEBI" id="CHEBI:58349"/>
        <dbReference type="ChEBI" id="CHEBI:87362"/>
    </reaction>
    <physiologicalReaction direction="left-to-right" evidence="16">
        <dbReference type="Rhea" id="RHEA:54837"/>
    </physiologicalReaction>
</comment>
<dbReference type="EMBL" id="UYRT01078215">
    <property type="protein sequence ID" value="VDN18054.1"/>
    <property type="molecule type" value="Genomic_DNA"/>
</dbReference>
<comment type="catalytic activity">
    <reaction evidence="20">
        <text>octan-3-one + NADPH + O2 + H(+) = ethyl hexanoate + NADP(+) + H2O</text>
        <dbReference type="Rhea" id="RHEA:54856"/>
        <dbReference type="ChEBI" id="CHEBI:15377"/>
        <dbReference type="ChEBI" id="CHEBI:15378"/>
        <dbReference type="ChEBI" id="CHEBI:15379"/>
        <dbReference type="ChEBI" id="CHEBI:57783"/>
        <dbReference type="ChEBI" id="CHEBI:58349"/>
        <dbReference type="ChEBI" id="CHEBI:80946"/>
        <dbReference type="ChEBI" id="CHEBI:86055"/>
    </reaction>
    <physiologicalReaction direction="left-to-right" evidence="20">
        <dbReference type="Rhea" id="RHEA:54857"/>
    </physiologicalReaction>
</comment>
<evidence type="ECO:0000256" key="22">
    <source>
        <dbReference type="ARBA" id="ARBA00048990"/>
    </source>
</evidence>
<dbReference type="GO" id="GO:0050660">
    <property type="term" value="F:flavin adenine dinucleotide binding"/>
    <property type="evidence" value="ECO:0007669"/>
    <property type="project" value="InterPro"/>
</dbReference>
<dbReference type="SUPFAM" id="SSF51905">
    <property type="entry name" value="FAD/NAD(P)-binding domain"/>
    <property type="match status" value="2"/>
</dbReference>
<comment type="catalytic activity">
    <reaction evidence="19">
        <text>hexan-3-one + NADPH + O2 + H(+) = ethyl butanoate + NADP(+) + H2O</text>
        <dbReference type="Rhea" id="RHEA:54844"/>
        <dbReference type="ChEBI" id="CHEBI:15377"/>
        <dbReference type="ChEBI" id="CHEBI:15378"/>
        <dbReference type="ChEBI" id="CHEBI:15379"/>
        <dbReference type="ChEBI" id="CHEBI:57783"/>
        <dbReference type="ChEBI" id="CHEBI:58349"/>
        <dbReference type="ChEBI" id="CHEBI:88764"/>
        <dbReference type="ChEBI" id="CHEBI:89891"/>
    </reaction>
    <physiologicalReaction direction="left-to-right" evidence="19">
        <dbReference type="Rhea" id="RHEA:54845"/>
    </physiologicalReaction>
</comment>
<evidence type="ECO:0000256" key="21">
    <source>
        <dbReference type="ARBA" id="ARBA00048989"/>
    </source>
</evidence>
<comment type="catalytic activity">
    <reaction evidence="17">
        <text>sulcatone + NADPH + O2 + H(+) = 4-methylpent-3-en-1-yl acetate + NADP(+) + H2O</text>
        <dbReference type="Rhea" id="RHEA:54864"/>
        <dbReference type="ChEBI" id="CHEBI:15377"/>
        <dbReference type="ChEBI" id="CHEBI:15378"/>
        <dbReference type="ChEBI" id="CHEBI:15379"/>
        <dbReference type="ChEBI" id="CHEBI:16310"/>
        <dbReference type="ChEBI" id="CHEBI:57783"/>
        <dbReference type="ChEBI" id="CHEBI:58349"/>
        <dbReference type="ChEBI" id="CHEBI:138373"/>
    </reaction>
    <physiologicalReaction direction="left-to-right" evidence="17">
        <dbReference type="Rhea" id="RHEA:54865"/>
    </physiologicalReaction>
</comment>
<evidence type="ECO:0000256" key="7">
    <source>
        <dbReference type="ARBA" id="ARBA00022827"/>
    </source>
</evidence>
<evidence type="ECO:0000256" key="11">
    <source>
        <dbReference type="ARBA" id="ARBA00023002"/>
    </source>
</evidence>
<feature type="transmembrane region" description="Helical" evidence="26">
    <location>
        <begin position="438"/>
        <end position="456"/>
    </location>
</feature>
<evidence type="ECO:0000256" key="16">
    <source>
        <dbReference type="ARBA" id="ARBA00047574"/>
    </source>
</evidence>
<evidence type="ECO:0000256" key="3">
    <source>
        <dbReference type="ARBA" id="ARBA00022481"/>
    </source>
</evidence>
<comment type="cofactor">
    <cofactor evidence="25">
        <name>FAD</name>
        <dbReference type="ChEBI" id="CHEBI:57692"/>
    </cofactor>
</comment>
<comment type="catalytic activity">
    <reaction evidence="22">
        <text>heptan-4-one + NADPH + O2 + H(+) = propyl butanoate + NADP(+) + H2O</text>
        <dbReference type="Rhea" id="RHEA:54852"/>
        <dbReference type="ChEBI" id="CHEBI:15377"/>
        <dbReference type="ChEBI" id="CHEBI:15378"/>
        <dbReference type="ChEBI" id="CHEBI:15379"/>
        <dbReference type="ChEBI" id="CHEBI:57783"/>
        <dbReference type="ChEBI" id="CHEBI:58349"/>
        <dbReference type="ChEBI" id="CHEBI:89484"/>
        <dbReference type="ChEBI" id="CHEBI:89719"/>
    </reaction>
    <physiologicalReaction direction="left-to-right" evidence="22">
        <dbReference type="Rhea" id="RHEA:54853"/>
    </physiologicalReaction>
</comment>
<dbReference type="PRINTS" id="PR00370">
    <property type="entry name" value="FMOXYGENASE"/>
</dbReference>
<dbReference type="GO" id="GO:0050661">
    <property type="term" value="F:NADP binding"/>
    <property type="evidence" value="ECO:0007669"/>
    <property type="project" value="InterPro"/>
</dbReference>
<evidence type="ECO:0000256" key="10">
    <source>
        <dbReference type="ARBA" id="ARBA00022989"/>
    </source>
</evidence>
<comment type="similarity">
    <text evidence="2 25">Belongs to the FMO family.</text>
</comment>
<dbReference type="AlphaFoldDB" id="A0A3P7LMQ6"/>
<sequence>MIEVSITRNSSVSEIPVVAVDPGLKIVSGVEKFKGRILHAHQYRDFEGFEDKNVFIVGIGNSALDIATELSGVAKSVTISTRRGTWIFNRVNQGGMPYDIKFMTRLYNYLMDKLPWTIVNDFMEHRLQQRLDHDLYGLRPNHRFFQQHPTLNDDLPNLLCSGRVVVTEDVECVDENEVQVKGGRRFPADTIIFATGYTFEFPFLQPQSIIPIENHEVELYKYVFPVANPTLADHEVELYKYVFPVANPTLAVIGLIQPIGSVLPIAEMQCRWAAAVFGGQVPLPSRPEMMDDIIRKRAQMRKRYFKSTKHTIQVDYVKYMDELGEQVGCRPTLRKYLFAEPRFFLRLFVGANAPYVYRLEGPGAWADAKKTLISLPERVKQPLKNRQCRVRRHKKRGKIDEYFRYVSLKWLAGWSCVILVTGFWIFCSWPQGLTAFAYTAYVVLFLLFFSFMLLWFDLQYDMTTIF</sequence>
<dbReference type="InterPro" id="IPR000960">
    <property type="entry name" value="Flavin_mOase"/>
</dbReference>
<keyword evidence="10 26" id="KW-1133">Transmembrane helix</keyword>
<comment type="function">
    <text evidence="14">Acts as a Baeyer-Villiger monooxygenase on a broad range of substrates. Catalyzes the insertion of an oxygen atom into a carbon-carbon bond adjacent to a carbonyl, which converts ketones to esters. Active on diverse carbonyl compounds, whereas soft nucleophiles are mostly non- or poorly reactive. In contrast with other forms of FMO it is non- or poorly active on 'classical' substrates such as drugs, pesticides, and dietary components containing soft nucleophilic heteroatoms. Able to oxidize drug molecules bearing a carbonyl group on an aliphatic chain, such as nabumetone and pentoxifylline. Also, in the absence of substrates, shows slow but yet significant NADPH oxidase activity. Acts as a positive modulator of cholesterol biosynthesis as well as glucose homeostasis, promoting metabolic aging via pleiotropic effects.</text>
</comment>
<dbReference type="GO" id="GO:0006629">
    <property type="term" value="P:lipid metabolic process"/>
    <property type="evidence" value="ECO:0007669"/>
    <property type="project" value="UniProtKB-KW"/>
</dbReference>
<reference evidence="27 28" key="1">
    <citation type="submission" date="2018-11" db="EMBL/GenBank/DDBJ databases">
        <authorList>
            <consortium name="Pathogen Informatics"/>
        </authorList>
    </citation>
    <scope>NUCLEOTIDE SEQUENCE [LARGE SCALE GENOMIC DNA]</scope>
</reference>
<comment type="catalytic activity">
    <reaction evidence="18">
        <text>NADPH + O2 + H(+) = H2O2 + NADP(+)</text>
        <dbReference type="Rhea" id="RHEA:11260"/>
        <dbReference type="ChEBI" id="CHEBI:15378"/>
        <dbReference type="ChEBI" id="CHEBI:15379"/>
        <dbReference type="ChEBI" id="CHEBI:16240"/>
        <dbReference type="ChEBI" id="CHEBI:57783"/>
        <dbReference type="ChEBI" id="CHEBI:58349"/>
        <dbReference type="EC" id="1.6.3.1"/>
    </reaction>
    <physiologicalReaction direction="left-to-right" evidence="18">
        <dbReference type="Rhea" id="RHEA:11261"/>
    </physiologicalReaction>
</comment>
<keyword evidence="11 25" id="KW-0560">Oxidoreductase</keyword>
<dbReference type="FunFam" id="3.50.50.60:FF:000042">
    <property type="entry name" value="Dimethylaniline monooxygenase [N-oxide-forming]"/>
    <property type="match status" value="1"/>
</dbReference>
<evidence type="ECO:0000256" key="20">
    <source>
        <dbReference type="ARBA" id="ARBA00048459"/>
    </source>
</evidence>
<evidence type="ECO:0000256" key="1">
    <source>
        <dbReference type="ARBA" id="ARBA00004524"/>
    </source>
</evidence>
<dbReference type="GO" id="GO:0016174">
    <property type="term" value="F:NAD(P)H oxidase H2O2-forming activity"/>
    <property type="evidence" value="ECO:0007669"/>
    <property type="project" value="UniProtKB-EC"/>
</dbReference>
<evidence type="ECO:0000256" key="2">
    <source>
        <dbReference type="ARBA" id="ARBA00009183"/>
    </source>
</evidence>
<dbReference type="EC" id="1.-.-.-" evidence="25"/>
<keyword evidence="9" id="KW-0521">NADP</keyword>
<keyword evidence="25" id="KW-0503">Monooxygenase</keyword>